<feature type="chain" id="PRO_5027105161" evidence="1">
    <location>
        <begin position="23"/>
        <end position="168"/>
    </location>
</feature>
<reference evidence="2" key="1">
    <citation type="submission" date="2020-02" db="EMBL/GenBank/DDBJ databases">
        <authorList>
            <person name="Meier V. D."/>
        </authorList>
    </citation>
    <scope>NUCLEOTIDE SEQUENCE</scope>
    <source>
        <strain evidence="2">AVDCRST_MAG93</strain>
    </source>
</reference>
<gene>
    <name evidence="2" type="ORF">AVDCRST_MAG93-9600</name>
</gene>
<evidence type="ECO:0000256" key="1">
    <source>
        <dbReference type="SAM" id="SignalP"/>
    </source>
</evidence>
<dbReference type="EMBL" id="CADCTR010003221">
    <property type="protein sequence ID" value="CAA9388483.1"/>
    <property type="molecule type" value="Genomic_DNA"/>
</dbReference>
<evidence type="ECO:0000313" key="2">
    <source>
        <dbReference type="EMBL" id="CAA9388483.1"/>
    </source>
</evidence>
<feature type="signal peptide" evidence="1">
    <location>
        <begin position="1"/>
        <end position="22"/>
    </location>
</feature>
<dbReference type="GO" id="GO:0004056">
    <property type="term" value="F:argininosuccinate lyase activity"/>
    <property type="evidence" value="ECO:0007669"/>
    <property type="project" value="UniProtKB-EC"/>
</dbReference>
<protein>
    <submittedName>
        <fullName evidence="2">Argininosuccinate lyase</fullName>
        <ecNumber evidence="2">4.3.2.1</ecNumber>
    </submittedName>
</protein>
<keyword evidence="2" id="KW-0456">Lyase</keyword>
<keyword evidence="1" id="KW-0732">Signal</keyword>
<accession>A0A6J4NHR5</accession>
<proteinExistence type="predicted"/>
<organism evidence="2">
    <name type="scientific">uncultured Chloroflexia bacterium</name>
    <dbReference type="NCBI Taxonomy" id="1672391"/>
    <lineage>
        <taxon>Bacteria</taxon>
        <taxon>Bacillati</taxon>
        <taxon>Chloroflexota</taxon>
        <taxon>Chloroflexia</taxon>
        <taxon>environmental samples</taxon>
    </lineage>
</organism>
<sequence>MKNIGVAIFLAAAFGISGLAAAQTGHNLMLANAHCSEGMFAEHNQGYVSFVAGTNGVQATVSATQVANAYLFKTFQMGVAEGAHHVVGGLPEMGFKALHGYSNLSAAISYYWDTFTGMGYSATLASLGTDTSTYTFENGVSSYEAVFTMVDQDIAVTFTPVPTLYAGR</sequence>
<dbReference type="EC" id="4.3.2.1" evidence="2"/>
<name>A0A6J4NHR5_9CHLR</name>
<dbReference type="AlphaFoldDB" id="A0A6J4NHR5"/>